<dbReference type="InterPro" id="IPR036388">
    <property type="entry name" value="WH-like_DNA-bd_sf"/>
</dbReference>
<dbReference type="InterPro" id="IPR014284">
    <property type="entry name" value="RNA_pol_sigma-70_dom"/>
</dbReference>
<feature type="domain" description="RNA polymerase sigma factor 70 region 4 type 2" evidence="6">
    <location>
        <begin position="130"/>
        <end position="173"/>
    </location>
</feature>
<dbReference type="SUPFAM" id="SSF88946">
    <property type="entry name" value="Sigma2 domain of RNA polymerase sigma factors"/>
    <property type="match status" value="1"/>
</dbReference>
<reference evidence="8" key="1">
    <citation type="submission" date="2016-10" db="EMBL/GenBank/DDBJ databases">
        <authorList>
            <person name="Varghese N."/>
        </authorList>
    </citation>
    <scope>NUCLEOTIDE SEQUENCE [LARGE SCALE GENOMIC DNA]</scope>
    <source>
        <strain evidence="8">92MFCol6.1</strain>
    </source>
</reference>
<dbReference type="SUPFAM" id="SSF88659">
    <property type="entry name" value="Sigma3 and sigma4 domains of RNA polymerase sigma factors"/>
    <property type="match status" value="1"/>
</dbReference>
<evidence type="ECO:0000256" key="1">
    <source>
        <dbReference type="ARBA" id="ARBA00010641"/>
    </source>
</evidence>
<evidence type="ECO:0000256" key="2">
    <source>
        <dbReference type="ARBA" id="ARBA00023015"/>
    </source>
</evidence>
<dbReference type="Gene3D" id="1.10.1740.10">
    <property type="match status" value="1"/>
</dbReference>
<feature type="domain" description="RNA polymerase sigma-70 region 2" evidence="5">
    <location>
        <begin position="34"/>
        <end position="94"/>
    </location>
</feature>
<dbReference type="Pfam" id="PF08281">
    <property type="entry name" value="Sigma70_r4_2"/>
    <property type="match status" value="1"/>
</dbReference>
<sequence length="190" mass="21481">MAGARPNHDVKESNMSNSTAGAVDLMDHLLGAYDELKRRLVRKLGSEELAGDALQDTWMRLSTRRDRLDPVQNPAAYLLRMAMNTVIDRQRADHRLLSLEEVDTLMDMADPGPGPAQAAEQEMALEDMVGLLQRMPERRRRILLAIRVDGLQQRDVAEHLGVSLRLVQRELKAAQDYLAERSGQGRQVRF</sequence>
<dbReference type="InterPro" id="IPR039425">
    <property type="entry name" value="RNA_pol_sigma-70-like"/>
</dbReference>
<name>A0A1W1GUZ4_9GAMM</name>
<keyword evidence="3" id="KW-0731">Sigma factor</keyword>
<dbReference type="InterPro" id="IPR013325">
    <property type="entry name" value="RNA_pol_sigma_r2"/>
</dbReference>
<dbReference type="AlphaFoldDB" id="A0A1W1GUZ4"/>
<dbReference type="Gene3D" id="1.10.10.10">
    <property type="entry name" value="Winged helix-like DNA-binding domain superfamily/Winged helix DNA-binding domain"/>
    <property type="match status" value="1"/>
</dbReference>
<accession>A0A1W1GUZ4</accession>
<dbReference type="GO" id="GO:0006352">
    <property type="term" value="P:DNA-templated transcription initiation"/>
    <property type="evidence" value="ECO:0007669"/>
    <property type="project" value="InterPro"/>
</dbReference>
<keyword evidence="4" id="KW-0804">Transcription</keyword>
<dbReference type="EMBL" id="FWEU01000001">
    <property type="protein sequence ID" value="SLM23135.1"/>
    <property type="molecule type" value="Genomic_DNA"/>
</dbReference>
<dbReference type="Proteomes" id="UP000191133">
    <property type="component" value="Unassembled WGS sequence"/>
</dbReference>
<evidence type="ECO:0000313" key="7">
    <source>
        <dbReference type="EMBL" id="SLM23135.1"/>
    </source>
</evidence>
<evidence type="ECO:0000259" key="6">
    <source>
        <dbReference type="Pfam" id="PF08281"/>
    </source>
</evidence>
<evidence type="ECO:0000313" key="8">
    <source>
        <dbReference type="Proteomes" id="UP000191133"/>
    </source>
</evidence>
<dbReference type="GO" id="GO:0016987">
    <property type="term" value="F:sigma factor activity"/>
    <property type="evidence" value="ECO:0007669"/>
    <property type="project" value="UniProtKB-KW"/>
</dbReference>
<proteinExistence type="inferred from homology"/>
<dbReference type="InterPro" id="IPR013249">
    <property type="entry name" value="RNA_pol_sigma70_r4_t2"/>
</dbReference>
<dbReference type="GO" id="GO:0003677">
    <property type="term" value="F:DNA binding"/>
    <property type="evidence" value="ECO:0007669"/>
    <property type="project" value="InterPro"/>
</dbReference>
<dbReference type="Pfam" id="PF04542">
    <property type="entry name" value="Sigma70_r2"/>
    <property type="match status" value="1"/>
</dbReference>
<protein>
    <submittedName>
        <fullName evidence="7">RNA polymerase sigma-70 factor, ECF subfamily</fullName>
    </submittedName>
</protein>
<dbReference type="PANTHER" id="PTHR43133:SF63">
    <property type="entry name" value="RNA POLYMERASE SIGMA FACTOR FECI-RELATED"/>
    <property type="match status" value="1"/>
</dbReference>
<gene>
    <name evidence="7" type="ORF">SAMN04488690_0822</name>
</gene>
<evidence type="ECO:0000256" key="3">
    <source>
        <dbReference type="ARBA" id="ARBA00023082"/>
    </source>
</evidence>
<evidence type="ECO:0000259" key="5">
    <source>
        <dbReference type="Pfam" id="PF04542"/>
    </source>
</evidence>
<dbReference type="PANTHER" id="PTHR43133">
    <property type="entry name" value="RNA POLYMERASE ECF-TYPE SIGMA FACTO"/>
    <property type="match status" value="1"/>
</dbReference>
<dbReference type="InterPro" id="IPR007627">
    <property type="entry name" value="RNA_pol_sigma70_r2"/>
</dbReference>
<comment type="similarity">
    <text evidence="1">Belongs to the sigma-70 factor family. ECF subfamily.</text>
</comment>
<evidence type="ECO:0000256" key="4">
    <source>
        <dbReference type="ARBA" id="ARBA00023163"/>
    </source>
</evidence>
<organism evidence="7 8">
    <name type="scientific">Stenotrophomonas indicatrix</name>
    <dbReference type="NCBI Taxonomy" id="2045451"/>
    <lineage>
        <taxon>Bacteria</taxon>
        <taxon>Pseudomonadati</taxon>
        <taxon>Pseudomonadota</taxon>
        <taxon>Gammaproteobacteria</taxon>
        <taxon>Lysobacterales</taxon>
        <taxon>Lysobacteraceae</taxon>
        <taxon>Stenotrophomonas</taxon>
    </lineage>
</organism>
<dbReference type="NCBIfam" id="TIGR02937">
    <property type="entry name" value="sigma70-ECF"/>
    <property type="match status" value="1"/>
</dbReference>
<keyword evidence="2" id="KW-0805">Transcription regulation</keyword>
<dbReference type="InterPro" id="IPR013324">
    <property type="entry name" value="RNA_pol_sigma_r3/r4-like"/>
</dbReference>